<dbReference type="Pfam" id="PF08447">
    <property type="entry name" value="PAS_3"/>
    <property type="match status" value="2"/>
</dbReference>
<dbReference type="OrthoDB" id="9765776at2"/>
<reference evidence="10" key="1">
    <citation type="journal article" date="2014" name="BMC Genomics">
        <title>Genome sequencing of two Neorhizobium galegae strains reveals a noeT gene responsible for the unusual acetylation of the nodulation factors.</title>
        <authorList>
            <person name="Osterman J."/>
            <person name="Marsh J."/>
            <person name="Laine P.K."/>
            <person name="Zeng Z."/>
            <person name="Alatalo E."/>
            <person name="Sullivan J.T."/>
            <person name="Young J.P."/>
            <person name="Thomas-Oates J."/>
            <person name="Paulin L."/>
            <person name="Lindstrom K."/>
        </authorList>
    </citation>
    <scope>NUCLEOTIDE SEQUENCE [LARGE SCALE GENOMIC DNA]</scope>
    <source>
        <strain evidence="10">HAMBI 540</strain>
    </source>
</reference>
<organism evidence="9 10">
    <name type="scientific">Neorhizobium galegae bv. orientalis str. HAMBI 540</name>
    <dbReference type="NCBI Taxonomy" id="1028800"/>
    <lineage>
        <taxon>Bacteria</taxon>
        <taxon>Pseudomonadati</taxon>
        <taxon>Pseudomonadota</taxon>
        <taxon>Alphaproteobacteria</taxon>
        <taxon>Hyphomicrobiales</taxon>
        <taxon>Rhizobiaceae</taxon>
        <taxon>Rhizobium/Agrobacterium group</taxon>
        <taxon>Neorhizobium</taxon>
    </lineage>
</organism>
<gene>
    <name evidence="9" type="ORF">RG540_CH36410</name>
</gene>
<dbReference type="InterPro" id="IPR003660">
    <property type="entry name" value="HAMP_dom"/>
</dbReference>
<dbReference type="InterPro" id="IPR004090">
    <property type="entry name" value="Chemotax_Me-accpt_rcpt"/>
</dbReference>
<feature type="domain" description="Methyl-accepting transducer" evidence="5">
    <location>
        <begin position="302"/>
        <end position="531"/>
    </location>
</feature>
<dbReference type="PROSITE" id="PS50112">
    <property type="entry name" value="PAS"/>
    <property type="match status" value="1"/>
</dbReference>
<evidence type="ECO:0000259" key="7">
    <source>
        <dbReference type="PROSITE" id="PS50113"/>
    </source>
</evidence>
<dbReference type="GO" id="GO:0006935">
    <property type="term" value="P:chemotaxis"/>
    <property type="evidence" value="ECO:0007669"/>
    <property type="project" value="UniProtKB-KW"/>
</dbReference>
<dbReference type="InterPro" id="IPR000700">
    <property type="entry name" value="PAS-assoc_C"/>
</dbReference>
<dbReference type="HOGENOM" id="CLU_000445_107_26_5"/>
<dbReference type="GO" id="GO:0004888">
    <property type="term" value="F:transmembrane signaling receptor activity"/>
    <property type="evidence" value="ECO:0007669"/>
    <property type="project" value="InterPro"/>
</dbReference>
<dbReference type="PROSITE" id="PS50111">
    <property type="entry name" value="CHEMOTAXIS_TRANSDUC_2"/>
    <property type="match status" value="1"/>
</dbReference>
<evidence type="ECO:0000256" key="2">
    <source>
        <dbReference type="ARBA" id="ARBA00022500"/>
    </source>
</evidence>
<dbReference type="PATRIC" id="fig|1028800.3.peg.3692"/>
<dbReference type="NCBIfam" id="TIGR00229">
    <property type="entry name" value="sensory_box"/>
    <property type="match status" value="2"/>
</dbReference>
<dbReference type="SMART" id="SM00283">
    <property type="entry name" value="MA"/>
    <property type="match status" value="1"/>
</dbReference>
<dbReference type="Gene3D" id="3.30.450.20">
    <property type="entry name" value="PAS domain"/>
    <property type="match status" value="2"/>
</dbReference>
<dbReference type="Gene3D" id="1.10.287.950">
    <property type="entry name" value="Methyl-accepting chemotaxis protein"/>
    <property type="match status" value="1"/>
</dbReference>
<dbReference type="PROSITE" id="PS50113">
    <property type="entry name" value="PAC"/>
    <property type="match status" value="1"/>
</dbReference>
<dbReference type="InterPro" id="IPR001610">
    <property type="entry name" value="PAC"/>
</dbReference>
<dbReference type="CDD" id="cd00130">
    <property type="entry name" value="PAS"/>
    <property type="match status" value="2"/>
</dbReference>
<dbReference type="SMART" id="SM00091">
    <property type="entry name" value="PAS"/>
    <property type="match status" value="2"/>
</dbReference>
<dbReference type="PRINTS" id="PR00260">
    <property type="entry name" value="CHEMTRNSDUCR"/>
</dbReference>
<proteinExistence type="inferred from homology"/>
<dbReference type="RefSeq" id="WP_038590736.1">
    <property type="nucleotide sequence ID" value="NZ_HG938353.1"/>
</dbReference>
<evidence type="ECO:0000256" key="4">
    <source>
        <dbReference type="PROSITE-ProRule" id="PRU00284"/>
    </source>
</evidence>
<dbReference type="InterPro" id="IPR035965">
    <property type="entry name" value="PAS-like_dom_sf"/>
</dbReference>
<dbReference type="EMBL" id="HG938353">
    <property type="protein sequence ID" value="CDN49798.1"/>
    <property type="molecule type" value="Genomic_DNA"/>
</dbReference>
<dbReference type="Pfam" id="PF00015">
    <property type="entry name" value="MCPsignal"/>
    <property type="match status" value="1"/>
</dbReference>
<evidence type="ECO:0000313" key="10">
    <source>
        <dbReference type="Proteomes" id="UP000028181"/>
    </source>
</evidence>
<evidence type="ECO:0000256" key="1">
    <source>
        <dbReference type="ARBA" id="ARBA00004370"/>
    </source>
</evidence>
<evidence type="ECO:0000259" key="5">
    <source>
        <dbReference type="PROSITE" id="PS50111"/>
    </source>
</evidence>
<dbReference type="GO" id="GO:0016020">
    <property type="term" value="C:membrane"/>
    <property type="evidence" value="ECO:0007669"/>
    <property type="project" value="UniProtKB-SubCell"/>
</dbReference>
<dbReference type="Proteomes" id="UP000028181">
    <property type="component" value="Chromosome I"/>
</dbReference>
<evidence type="ECO:0000256" key="3">
    <source>
        <dbReference type="ARBA" id="ARBA00029447"/>
    </source>
</evidence>
<evidence type="ECO:0000313" key="9">
    <source>
        <dbReference type="EMBL" id="CDN49798.1"/>
    </source>
</evidence>
<dbReference type="GeneID" id="24256880"/>
<feature type="domain" description="HAMP" evidence="8">
    <location>
        <begin position="245"/>
        <end position="297"/>
    </location>
</feature>
<dbReference type="InterPro" id="IPR000014">
    <property type="entry name" value="PAS"/>
</dbReference>
<dbReference type="KEGG" id="ngg:RG540_CH36410"/>
<feature type="domain" description="PAS" evidence="6">
    <location>
        <begin position="24"/>
        <end position="54"/>
    </location>
</feature>
<evidence type="ECO:0000259" key="8">
    <source>
        <dbReference type="PROSITE" id="PS50885"/>
    </source>
</evidence>
<keyword evidence="4" id="KW-0807">Transducer</keyword>
<keyword evidence="2" id="KW-0145">Chemotaxis</keyword>
<dbReference type="CDD" id="cd11386">
    <property type="entry name" value="MCP_signal"/>
    <property type="match status" value="1"/>
</dbReference>
<dbReference type="eggNOG" id="COG0840">
    <property type="taxonomic scope" value="Bacteria"/>
</dbReference>
<feature type="domain" description="PAC" evidence="7">
    <location>
        <begin position="204"/>
        <end position="256"/>
    </location>
</feature>
<dbReference type="FunFam" id="1.10.287.950:FF:000001">
    <property type="entry name" value="Methyl-accepting chemotaxis sensory transducer"/>
    <property type="match status" value="1"/>
</dbReference>
<name>A0A068SUB1_NEOGA</name>
<dbReference type="AlphaFoldDB" id="A0A068SUB1"/>
<dbReference type="InterPro" id="IPR004089">
    <property type="entry name" value="MCPsignal_dom"/>
</dbReference>
<dbReference type="InterPro" id="IPR013655">
    <property type="entry name" value="PAS_fold_3"/>
</dbReference>
<dbReference type="PANTHER" id="PTHR43531">
    <property type="entry name" value="PROTEIN ICFG"/>
    <property type="match status" value="1"/>
</dbReference>
<sequence>MSILSLPGADAKAVLAALNKSQAIIEFDLSGKVLTANENFCKTLGYALSEIVGKHHSMFCDPAYVKSQAYKDFWAHLGSGKYDAAAYKRIGKGGREIWIQASYNPVTSGGKPYKVVKFATDITAAKLKSADDEGKINAISRTQAIIEFTPGGDVLTANENFLACLGYQLSEIVGKHHSMFCEPSFRDSAEYPQFWKKLAGGEAIAAEFKRIGKGGKAVWIQASYNPIFDADGRVFKVVKFATDITERVRAVDDIADGLTSLSNGDLTIRIEKPFISTLEQIRLDFNGAIATLADAMRTVGDNAEGIAGGSSEIRQASDSLAKRTEQQAAAVEETAAALEEISRTVTDSAKRAEEAGTLVSHAKKSAEHSGAVVRNAVNAMGQIETSSREISNIIGVIDEIAFQTNLLALNAGVEAARAGEAGKGFAVVAQEVRELAQRSASAAKEIKTLISTSSEQVKRGVALVGETGKALDEIMSQVDEINGNVTAIVEAAREQSTGIKEISKAVNSMDQNTQQNAAMVEETTAASHSLAREAETLRDLLGRFRFAQHSSRKIEIARPDARPVASPARKLMATVARTTTGAAAAAQATDSWEEF</sequence>
<dbReference type="SUPFAM" id="SSF58104">
    <property type="entry name" value="Methyl-accepting chemotaxis protein (MCP) signaling domain"/>
    <property type="match status" value="1"/>
</dbReference>
<dbReference type="PANTHER" id="PTHR43531:SF11">
    <property type="entry name" value="METHYL-ACCEPTING CHEMOTAXIS PROTEIN 3"/>
    <property type="match status" value="1"/>
</dbReference>
<dbReference type="InterPro" id="IPR051310">
    <property type="entry name" value="MCP_chemotaxis"/>
</dbReference>
<protein>
    <submittedName>
        <fullName evidence="9">Sensory methylation accepting chemotaxis protein</fullName>
    </submittedName>
</protein>
<dbReference type="GO" id="GO:0007165">
    <property type="term" value="P:signal transduction"/>
    <property type="evidence" value="ECO:0007669"/>
    <property type="project" value="UniProtKB-KW"/>
</dbReference>
<evidence type="ECO:0000259" key="6">
    <source>
        <dbReference type="PROSITE" id="PS50112"/>
    </source>
</evidence>
<dbReference type="SMART" id="SM00086">
    <property type="entry name" value="PAC"/>
    <property type="match status" value="2"/>
</dbReference>
<comment type="subcellular location">
    <subcellularLocation>
        <location evidence="1">Membrane</location>
    </subcellularLocation>
</comment>
<dbReference type="PROSITE" id="PS50885">
    <property type="entry name" value="HAMP"/>
    <property type="match status" value="1"/>
</dbReference>
<keyword evidence="10" id="KW-1185">Reference proteome</keyword>
<dbReference type="SUPFAM" id="SSF55785">
    <property type="entry name" value="PYP-like sensor domain (PAS domain)"/>
    <property type="match status" value="2"/>
</dbReference>
<accession>A0A068SUB1</accession>
<comment type="similarity">
    <text evidence="3">Belongs to the methyl-accepting chemotaxis (MCP) protein family.</text>
</comment>